<dbReference type="Ensembl" id="ENSSHBT00005024036.1">
    <property type="protein sequence ID" value="ENSSHBP00005020155.1"/>
    <property type="gene ID" value="ENSSHBG00005017204.1"/>
</dbReference>
<accession>A0A672V0W4</accession>
<evidence type="ECO:0000313" key="2">
    <source>
        <dbReference type="Proteomes" id="UP000472266"/>
    </source>
</evidence>
<protein>
    <recommendedName>
        <fullName evidence="3">Coiled-coil domain containing 157</fullName>
    </recommendedName>
</protein>
<name>A0A672V0W4_STRHB</name>
<dbReference type="InterPro" id="IPR029681">
    <property type="entry name" value="CCDC157"/>
</dbReference>
<dbReference type="PANTHER" id="PTHR43696">
    <property type="entry name" value="COILED-COIL DOMAIN-CONTAINING PROTEIN 157"/>
    <property type="match status" value="1"/>
</dbReference>
<proteinExistence type="predicted"/>
<reference evidence="1" key="3">
    <citation type="submission" date="2025-09" db="UniProtKB">
        <authorList>
            <consortium name="Ensembl"/>
        </authorList>
    </citation>
    <scope>IDENTIFICATION</scope>
</reference>
<evidence type="ECO:0000313" key="1">
    <source>
        <dbReference type="Ensembl" id="ENSSHBP00005020155.1"/>
    </source>
</evidence>
<dbReference type="OMA" id="GNPNCME"/>
<reference evidence="1 2" key="1">
    <citation type="submission" date="2019-11" db="EMBL/GenBank/DDBJ databases">
        <title>Strigops habroptila (kakapo) genome, bStrHab1, primary haplotype, v2.</title>
        <authorList>
            <person name="Jarvis E.D."/>
            <person name="Howard J."/>
            <person name="Rhie A."/>
            <person name="Phillippy A."/>
            <person name="Korlach J."/>
            <person name="Digby A."/>
            <person name="Iorns D."/>
            <person name="Eason D."/>
            <person name="Robertson B."/>
            <person name="Raemaekers T."/>
            <person name="Howe K."/>
            <person name="Lewin H."/>
            <person name="Damas J."/>
            <person name="Hastie A."/>
            <person name="Tracey A."/>
            <person name="Chow W."/>
            <person name="Fedrigo O."/>
        </authorList>
    </citation>
    <scope>NUCLEOTIDE SEQUENCE [LARGE SCALE GENOMIC DNA]</scope>
</reference>
<organism evidence="1 2">
    <name type="scientific">Strigops habroptila</name>
    <name type="common">Kakapo</name>
    <dbReference type="NCBI Taxonomy" id="2489341"/>
    <lineage>
        <taxon>Eukaryota</taxon>
        <taxon>Metazoa</taxon>
        <taxon>Chordata</taxon>
        <taxon>Craniata</taxon>
        <taxon>Vertebrata</taxon>
        <taxon>Euteleostomi</taxon>
        <taxon>Archelosauria</taxon>
        <taxon>Archosauria</taxon>
        <taxon>Dinosauria</taxon>
        <taxon>Saurischia</taxon>
        <taxon>Theropoda</taxon>
        <taxon>Coelurosauria</taxon>
        <taxon>Aves</taxon>
        <taxon>Neognathae</taxon>
        <taxon>Neoaves</taxon>
        <taxon>Telluraves</taxon>
        <taxon>Australaves</taxon>
        <taxon>Psittaciformes</taxon>
        <taxon>Psittacidae</taxon>
        <taxon>Strigops</taxon>
    </lineage>
</organism>
<reference evidence="1" key="2">
    <citation type="submission" date="2025-08" db="UniProtKB">
        <authorList>
            <consortium name="Ensembl"/>
        </authorList>
    </citation>
    <scope>IDENTIFICATION</scope>
</reference>
<dbReference type="InParanoid" id="A0A672V0W4"/>
<sequence>MAHLLGQPGCMESLRADLRDLQAAIADVSSRAGAVRVPSWKFPDQVSCELDVAALLERYRYRPGEPELSQHGHVVLLELLIDRY</sequence>
<keyword evidence="2" id="KW-1185">Reference proteome</keyword>
<dbReference type="AlphaFoldDB" id="A0A672V0W4"/>
<evidence type="ECO:0008006" key="3">
    <source>
        <dbReference type="Google" id="ProtNLM"/>
    </source>
</evidence>
<dbReference type="GeneTree" id="ENSGT00390000013684"/>
<dbReference type="PANTHER" id="PTHR43696:SF9">
    <property type="entry name" value="COILED-COIL DOMAIN-CONTAINING PROTEIN 157"/>
    <property type="match status" value="1"/>
</dbReference>
<dbReference type="Proteomes" id="UP000472266">
    <property type="component" value="Chromosome 12"/>
</dbReference>